<evidence type="ECO:0000313" key="1">
    <source>
        <dbReference type="EMBL" id="SOC18038.1"/>
    </source>
</evidence>
<keyword evidence="2" id="KW-1185">Reference proteome</keyword>
<dbReference type="RefSeq" id="WP_097175722.1">
    <property type="nucleotide sequence ID" value="NZ_OBML01000009.1"/>
</dbReference>
<proteinExistence type="predicted"/>
<dbReference type="Proteomes" id="UP000219331">
    <property type="component" value="Unassembled WGS sequence"/>
</dbReference>
<dbReference type="AlphaFoldDB" id="A0A285T9F7"/>
<sequence length="174" mass="18684">MAARLYRNGGFVADEWTHLDDEAELPAEGAFVVPLARFLAAGADLPQGVRLAPLVKASDDPASLAGHLAALELVVVDFAKFSDGRGYSTARLLRQRYGFAGEVRASGDVLLDQIPLMRRVGFDAFSVVNEPTIRALEAGHDVDVPLYLQPAERAGEVPAGARYWARRPAGAQLS</sequence>
<organism evidence="1 2">
    <name type="scientific">Stappia indica</name>
    <dbReference type="NCBI Taxonomy" id="538381"/>
    <lineage>
        <taxon>Bacteria</taxon>
        <taxon>Pseudomonadati</taxon>
        <taxon>Pseudomonadota</taxon>
        <taxon>Alphaproteobacteria</taxon>
        <taxon>Hyphomicrobiales</taxon>
        <taxon>Stappiaceae</taxon>
        <taxon>Stappia</taxon>
    </lineage>
</organism>
<gene>
    <name evidence="1" type="ORF">SAMN05421512_109184</name>
</gene>
<dbReference type="STRING" id="538381.GCA_001696535_02462"/>
<dbReference type="InterPro" id="IPR008318">
    <property type="entry name" value="UCP030820"/>
</dbReference>
<dbReference type="PIRSF" id="PIRSF030820">
    <property type="entry name" value="UCP030820"/>
    <property type="match status" value="1"/>
</dbReference>
<dbReference type="EMBL" id="OBML01000009">
    <property type="protein sequence ID" value="SOC18038.1"/>
    <property type="molecule type" value="Genomic_DNA"/>
</dbReference>
<dbReference type="Pfam" id="PF06073">
    <property type="entry name" value="DUF934"/>
    <property type="match status" value="1"/>
</dbReference>
<dbReference type="OrthoDB" id="9800421at2"/>
<accession>A0A285T9F7</accession>
<reference evidence="1 2" key="1">
    <citation type="submission" date="2017-08" db="EMBL/GenBank/DDBJ databases">
        <authorList>
            <person name="de Groot N.N."/>
        </authorList>
    </citation>
    <scope>NUCLEOTIDE SEQUENCE [LARGE SCALE GENOMIC DNA]</scope>
    <source>
        <strain evidence="1 2">USBA 352</strain>
    </source>
</reference>
<evidence type="ECO:0000313" key="2">
    <source>
        <dbReference type="Proteomes" id="UP000219331"/>
    </source>
</evidence>
<name>A0A285T9F7_9HYPH</name>
<protein>
    <submittedName>
        <fullName evidence="1">Phosphoadenosine phosphosulfate reductase</fullName>
    </submittedName>
</protein>